<sequence length="378" mass="41395">MAESQDRELADILVAQAVVAAAPPRPEIQRRNQFRGELLRAAFGPEVRPSEVHERIVTFAGAASPNTLRALLSDLRVVDAFQRRYARPALPIAPRALHLLIAERADAGAAKSSIDRLVASMVRLHSLLQLPSPVDDIVRWKQQEIRRSDTRPVRQALGLRLKGDVSDVLRGKPQPLSLLQLLEHIPGDLAGLRDRALIAVGYDAGLRASELVPIDLSHIKPATDGEASLFIPRSKTDQESEGGWAWLSARSVRHLNAWIKVAKIAEGHVFRPLSYRVGARGHLGEGTVSRILKSRLRQYLGDLVERGTMTGEEAATIVAQTSAHSVRVGCDQDLFAAGVDIGAVMQALRWTSPRQPLAYARHLAPATSKAAALMRRVR</sequence>
<protein>
    <submittedName>
        <fullName evidence="4">Integrase</fullName>
    </submittedName>
</protein>
<dbReference type="AlphaFoldDB" id="A0A840YKW2"/>
<proteinExistence type="predicted"/>
<dbReference type="PROSITE" id="PS51898">
    <property type="entry name" value="TYR_RECOMBINASE"/>
    <property type="match status" value="1"/>
</dbReference>
<dbReference type="InterPro" id="IPR002104">
    <property type="entry name" value="Integrase_catalytic"/>
</dbReference>
<gene>
    <name evidence="4" type="ORF">FHT02_003120</name>
</gene>
<dbReference type="GO" id="GO:0003677">
    <property type="term" value="F:DNA binding"/>
    <property type="evidence" value="ECO:0007669"/>
    <property type="project" value="UniProtKB-KW"/>
</dbReference>
<accession>A0A840YKW2</accession>
<dbReference type="GO" id="GO:0006310">
    <property type="term" value="P:DNA recombination"/>
    <property type="evidence" value="ECO:0007669"/>
    <property type="project" value="UniProtKB-KW"/>
</dbReference>
<dbReference type="SUPFAM" id="SSF47823">
    <property type="entry name" value="lambda integrase-like, N-terminal domain"/>
    <property type="match status" value="1"/>
</dbReference>
<keyword evidence="1" id="KW-0238">DNA-binding</keyword>
<dbReference type="InterPro" id="IPR052925">
    <property type="entry name" value="Phage_Integrase-like_Recomb"/>
</dbReference>
<reference evidence="4 5" key="1">
    <citation type="submission" date="2020-08" db="EMBL/GenBank/DDBJ databases">
        <title>Genomic Encyclopedia of Type Strains, Phase IV (KMG-IV): sequencing the most valuable type-strain genomes for metagenomic binning, comparative biology and taxonomic classification.</title>
        <authorList>
            <person name="Goeker M."/>
        </authorList>
    </citation>
    <scope>NUCLEOTIDE SEQUENCE [LARGE SCALE GENOMIC DNA]</scope>
    <source>
        <strain evidence="4 5">DSM 26736</strain>
    </source>
</reference>
<keyword evidence="2" id="KW-0233">DNA recombination</keyword>
<dbReference type="PANTHER" id="PTHR34605:SF4">
    <property type="entry name" value="DNA ADENINE METHYLTRANSFERASE"/>
    <property type="match status" value="1"/>
</dbReference>
<evidence type="ECO:0000259" key="3">
    <source>
        <dbReference type="PROSITE" id="PS51898"/>
    </source>
</evidence>
<dbReference type="Gene3D" id="1.10.443.10">
    <property type="entry name" value="Intergrase catalytic core"/>
    <property type="match status" value="1"/>
</dbReference>
<feature type="domain" description="Tyr recombinase" evidence="3">
    <location>
        <begin position="164"/>
        <end position="373"/>
    </location>
</feature>
<dbReference type="InterPro" id="IPR010998">
    <property type="entry name" value="Integrase_recombinase_N"/>
</dbReference>
<dbReference type="Gene3D" id="1.10.150.130">
    <property type="match status" value="1"/>
</dbReference>
<dbReference type="RefSeq" id="WP_184089433.1">
    <property type="nucleotide sequence ID" value="NZ_JACIJF010000010.1"/>
</dbReference>
<evidence type="ECO:0000313" key="4">
    <source>
        <dbReference type="EMBL" id="MBB5711868.1"/>
    </source>
</evidence>
<dbReference type="Pfam" id="PF00589">
    <property type="entry name" value="Phage_integrase"/>
    <property type="match status" value="1"/>
</dbReference>
<organism evidence="4 5">
    <name type="scientific">Sphingomonas xinjiangensis</name>
    <dbReference type="NCBI Taxonomy" id="643568"/>
    <lineage>
        <taxon>Bacteria</taxon>
        <taxon>Pseudomonadati</taxon>
        <taxon>Pseudomonadota</taxon>
        <taxon>Alphaproteobacteria</taxon>
        <taxon>Sphingomonadales</taxon>
        <taxon>Sphingomonadaceae</taxon>
        <taxon>Sphingomonas</taxon>
    </lineage>
</organism>
<dbReference type="InterPro" id="IPR011010">
    <property type="entry name" value="DNA_brk_join_enz"/>
</dbReference>
<keyword evidence="5" id="KW-1185">Reference proteome</keyword>
<comment type="caution">
    <text evidence="4">The sequence shown here is derived from an EMBL/GenBank/DDBJ whole genome shotgun (WGS) entry which is preliminary data.</text>
</comment>
<dbReference type="PANTHER" id="PTHR34605">
    <property type="entry name" value="PHAGE_INTEGRASE DOMAIN-CONTAINING PROTEIN"/>
    <property type="match status" value="1"/>
</dbReference>
<evidence type="ECO:0000256" key="2">
    <source>
        <dbReference type="ARBA" id="ARBA00023172"/>
    </source>
</evidence>
<dbReference type="EMBL" id="JACIJF010000010">
    <property type="protein sequence ID" value="MBB5711868.1"/>
    <property type="molecule type" value="Genomic_DNA"/>
</dbReference>
<dbReference type="GO" id="GO:0015074">
    <property type="term" value="P:DNA integration"/>
    <property type="evidence" value="ECO:0007669"/>
    <property type="project" value="InterPro"/>
</dbReference>
<dbReference type="SUPFAM" id="SSF56349">
    <property type="entry name" value="DNA breaking-rejoining enzymes"/>
    <property type="match status" value="1"/>
</dbReference>
<name>A0A840YKW2_9SPHN</name>
<dbReference type="InterPro" id="IPR013762">
    <property type="entry name" value="Integrase-like_cat_sf"/>
</dbReference>
<evidence type="ECO:0000256" key="1">
    <source>
        <dbReference type="ARBA" id="ARBA00023125"/>
    </source>
</evidence>
<evidence type="ECO:0000313" key="5">
    <source>
        <dbReference type="Proteomes" id="UP000527143"/>
    </source>
</evidence>
<dbReference type="Proteomes" id="UP000527143">
    <property type="component" value="Unassembled WGS sequence"/>
</dbReference>